<dbReference type="GO" id="GO:0016757">
    <property type="term" value="F:glycosyltransferase activity"/>
    <property type="evidence" value="ECO:0007669"/>
    <property type="project" value="UniProtKB-KW"/>
</dbReference>
<dbReference type="AlphaFoldDB" id="A0AA96GHG6"/>
<dbReference type="PANTHER" id="PTHR12526">
    <property type="entry name" value="GLYCOSYLTRANSFERASE"/>
    <property type="match status" value="1"/>
</dbReference>
<dbReference type="Pfam" id="PF13439">
    <property type="entry name" value="Glyco_transf_4"/>
    <property type="match status" value="1"/>
</dbReference>
<dbReference type="Proteomes" id="UP001302719">
    <property type="component" value="Chromosome"/>
</dbReference>
<keyword evidence="3" id="KW-0328">Glycosyltransferase</keyword>
<protein>
    <submittedName>
        <fullName evidence="3">Glycosyltransferase</fullName>
        <ecNumber evidence="3">2.4.-.-</ecNumber>
    </submittedName>
</protein>
<organism evidence="3 4">
    <name type="scientific">Candidatus Nitrospira allomarina</name>
    <dbReference type="NCBI Taxonomy" id="3020900"/>
    <lineage>
        <taxon>Bacteria</taxon>
        <taxon>Pseudomonadati</taxon>
        <taxon>Nitrospirota</taxon>
        <taxon>Nitrospiria</taxon>
        <taxon>Nitrospirales</taxon>
        <taxon>Nitrospiraceae</taxon>
        <taxon>Nitrospira</taxon>
    </lineage>
</organism>
<feature type="domain" description="Glycosyl transferase family 1" evidence="1">
    <location>
        <begin position="204"/>
        <end position="367"/>
    </location>
</feature>
<gene>
    <name evidence="3" type="ORF">PP769_04070</name>
</gene>
<dbReference type="PANTHER" id="PTHR12526:SF630">
    <property type="entry name" value="GLYCOSYLTRANSFERASE"/>
    <property type="match status" value="1"/>
</dbReference>
<dbReference type="EC" id="2.4.-.-" evidence="3"/>
<name>A0AA96GHG6_9BACT</name>
<feature type="domain" description="Glycosyltransferase subfamily 4-like N-terminal" evidence="2">
    <location>
        <begin position="25"/>
        <end position="185"/>
    </location>
</feature>
<sequence>MSVEGRNVTLTQLKILFVIDSLGTGGAELDLAEKLPHLRYLGVVIIVVSFRHRQEGVQSALQGQGFDVRILPDMGLIRRTAALRHIIRTEQPDLIQTVLFHADIAGRLAAIGTSARVVSRLVNTDYDLVRLMDPNINILRFRLARFIDGWTARHLTHHIYANSNVVKTAAMSHLGIPSEKITVIKEARDAVRLGKPSIQRRNRARLSLGLDEDQRVIVTIGRQDFQKGQRYLLEAMAMLVSKHPNLVLLVAGRSGDVSGELESLRNRLGLQNRVHFLGHREDVPEILAAADLFAFPSFYEGLPGAVIEAMALGLPIVASDIDPVRETVEVGQNAILVKPASPVELASAIEDILIDPQRAHVLGVRSREIYEKRFTLEQSLGRLMEFYRQVVSII</sequence>
<evidence type="ECO:0000313" key="3">
    <source>
        <dbReference type="EMBL" id="WNM58953.1"/>
    </source>
</evidence>
<dbReference type="Pfam" id="PF00534">
    <property type="entry name" value="Glycos_transf_1"/>
    <property type="match status" value="1"/>
</dbReference>
<proteinExistence type="predicted"/>
<evidence type="ECO:0000313" key="4">
    <source>
        <dbReference type="Proteomes" id="UP001302719"/>
    </source>
</evidence>
<dbReference type="InterPro" id="IPR001296">
    <property type="entry name" value="Glyco_trans_1"/>
</dbReference>
<reference evidence="3 4" key="1">
    <citation type="submission" date="2023-01" db="EMBL/GenBank/DDBJ databases">
        <title>Cultivation and genomic characterization of new, ubiquitous marine nitrite-oxidizing bacteria from the Nitrospirales.</title>
        <authorList>
            <person name="Mueller A.J."/>
            <person name="Daebeler A."/>
            <person name="Herbold C.W."/>
            <person name="Kirkegaard R.H."/>
            <person name="Daims H."/>
        </authorList>
    </citation>
    <scope>NUCLEOTIDE SEQUENCE [LARGE SCALE GENOMIC DNA]</scope>
    <source>
        <strain evidence="3 4">VA</strain>
    </source>
</reference>
<evidence type="ECO:0000259" key="1">
    <source>
        <dbReference type="Pfam" id="PF00534"/>
    </source>
</evidence>
<keyword evidence="3" id="KW-0808">Transferase</keyword>
<keyword evidence="4" id="KW-1185">Reference proteome</keyword>
<evidence type="ECO:0000259" key="2">
    <source>
        <dbReference type="Pfam" id="PF13439"/>
    </source>
</evidence>
<dbReference type="InterPro" id="IPR028098">
    <property type="entry name" value="Glyco_trans_4-like_N"/>
</dbReference>
<dbReference type="KEGG" id="nall:PP769_04070"/>
<dbReference type="SUPFAM" id="SSF53756">
    <property type="entry name" value="UDP-Glycosyltransferase/glycogen phosphorylase"/>
    <property type="match status" value="1"/>
</dbReference>
<dbReference type="EMBL" id="CP116967">
    <property type="protein sequence ID" value="WNM58953.1"/>
    <property type="molecule type" value="Genomic_DNA"/>
</dbReference>
<dbReference type="RefSeq" id="WP_312645510.1">
    <property type="nucleotide sequence ID" value="NZ_CP116967.1"/>
</dbReference>
<dbReference type="Gene3D" id="3.40.50.2000">
    <property type="entry name" value="Glycogen Phosphorylase B"/>
    <property type="match status" value="2"/>
</dbReference>
<accession>A0AA96GHG6</accession>